<reference evidence="1" key="1">
    <citation type="submission" date="2022-11" db="EMBL/GenBank/DDBJ databases">
        <title>Chromosomal genome sequence assembly and mating type (MAT) locus characterization of the leprose asexual lichenized fungus Lepraria neglecta (Nyl.) Erichsen.</title>
        <authorList>
            <person name="Allen J.L."/>
            <person name="Pfeffer B."/>
        </authorList>
    </citation>
    <scope>NUCLEOTIDE SEQUENCE</scope>
    <source>
        <strain evidence="1">Allen 5258</strain>
    </source>
</reference>
<comment type="caution">
    <text evidence="1">The sequence shown here is derived from an EMBL/GenBank/DDBJ whole genome shotgun (WGS) entry which is preliminary data.</text>
</comment>
<dbReference type="PANTHER" id="PTHR46224:SF64">
    <property type="entry name" value="IQ MOTIF AND ANKYRIN REPEAT DOMAIN-CONTAINING PROTEIN 1"/>
    <property type="match status" value="1"/>
</dbReference>
<evidence type="ECO:0008006" key="3">
    <source>
        <dbReference type="Google" id="ProtNLM"/>
    </source>
</evidence>
<dbReference type="InterPro" id="IPR036770">
    <property type="entry name" value="Ankyrin_rpt-contain_sf"/>
</dbReference>
<dbReference type="InterPro" id="IPR002110">
    <property type="entry name" value="Ankyrin_rpt"/>
</dbReference>
<organism evidence="1 2">
    <name type="scientific">Lepraria neglecta</name>
    <dbReference type="NCBI Taxonomy" id="209136"/>
    <lineage>
        <taxon>Eukaryota</taxon>
        <taxon>Fungi</taxon>
        <taxon>Dikarya</taxon>
        <taxon>Ascomycota</taxon>
        <taxon>Pezizomycotina</taxon>
        <taxon>Lecanoromycetes</taxon>
        <taxon>OSLEUM clade</taxon>
        <taxon>Lecanoromycetidae</taxon>
        <taxon>Lecanorales</taxon>
        <taxon>Lecanorineae</taxon>
        <taxon>Stereocaulaceae</taxon>
        <taxon>Lepraria</taxon>
    </lineage>
</organism>
<accession>A0AAD9YWL4</accession>
<evidence type="ECO:0000313" key="1">
    <source>
        <dbReference type="EMBL" id="KAK3166965.1"/>
    </source>
</evidence>
<dbReference type="InterPro" id="IPR051616">
    <property type="entry name" value="Cul2-RING_E3_ligase_SR"/>
</dbReference>
<dbReference type="AlphaFoldDB" id="A0AAD9YWL4"/>
<proteinExistence type="predicted"/>
<protein>
    <recommendedName>
        <fullName evidence="3">Ankyrin</fullName>
    </recommendedName>
</protein>
<dbReference type="EMBL" id="JASNWA010000011">
    <property type="protein sequence ID" value="KAK3166965.1"/>
    <property type="molecule type" value="Genomic_DNA"/>
</dbReference>
<sequence>MTTPSTSSSQPPPQKPVPIDVIAEGLTQNSTAIVQQGLDLFANSRGGLNSFALDRALSLAVKRAKPDIVRYLLDTTDVKVESWPSARINSAMDMAGKEGVGRVIEVLEVLVEKGWDVNGRGQGGSDSLPLVYHVYGSEELLRWCLDHGARVDYSDTDPPNVPPLLEYIGKGGTISTFKLLMEDGAKLGRRTLHRAVEGASSGESERMEMVRFLVEEMGCDVNGMDMPEDKRYPAHYGTPLNYAAHNGRAVEVVKYLLEVSLAM</sequence>
<keyword evidence="2" id="KW-1185">Reference proteome</keyword>
<dbReference type="Proteomes" id="UP001276659">
    <property type="component" value="Unassembled WGS sequence"/>
</dbReference>
<dbReference type="PANTHER" id="PTHR46224">
    <property type="entry name" value="ANKYRIN REPEAT FAMILY PROTEIN"/>
    <property type="match status" value="1"/>
</dbReference>
<gene>
    <name evidence="1" type="ORF">OEA41_010090</name>
</gene>
<name>A0AAD9YWL4_9LECA</name>
<dbReference type="Pfam" id="PF00023">
    <property type="entry name" value="Ank"/>
    <property type="match status" value="1"/>
</dbReference>
<evidence type="ECO:0000313" key="2">
    <source>
        <dbReference type="Proteomes" id="UP001276659"/>
    </source>
</evidence>
<dbReference type="Gene3D" id="1.25.40.20">
    <property type="entry name" value="Ankyrin repeat-containing domain"/>
    <property type="match status" value="1"/>
</dbReference>
<dbReference type="SUPFAM" id="SSF48403">
    <property type="entry name" value="Ankyrin repeat"/>
    <property type="match status" value="1"/>
</dbReference>